<evidence type="ECO:0000259" key="2">
    <source>
        <dbReference type="PROSITE" id="PS51782"/>
    </source>
</evidence>
<dbReference type="SMART" id="SM00257">
    <property type="entry name" value="LysM"/>
    <property type="match status" value="1"/>
</dbReference>
<dbReference type="CDD" id="cd00118">
    <property type="entry name" value="LysM"/>
    <property type="match status" value="1"/>
</dbReference>
<evidence type="ECO:0000256" key="1">
    <source>
        <dbReference type="SAM" id="MobiDB-lite"/>
    </source>
</evidence>
<reference evidence="3 4" key="1">
    <citation type="journal article" date="2013" name="Genome Announc.">
        <title>Genome Sequence of the Obligate Gammaproteobacterial Methanotroph Methylomicrobium album Strain BG8.</title>
        <authorList>
            <person name="Kits K.D."/>
            <person name="Kalyuzhnaya M.G."/>
            <person name="Klotz M.G."/>
            <person name="Jetten M.S."/>
            <person name="Op den Camp H.J."/>
            <person name="Vuilleumier S."/>
            <person name="Bringel F."/>
            <person name="Dispirito A.A."/>
            <person name="Murrell J.C."/>
            <person name="Bruce D."/>
            <person name="Cheng J.F."/>
            <person name="Copeland A."/>
            <person name="Goodwin L."/>
            <person name="Hauser L."/>
            <person name="Lajus A."/>
            <person name="Land M.L."/>
            <person name="Lapidus A."/>
            <person name="Lucas S."/>
            <person name="Medigue C."/>
            <person name="Pitluck S."/>
            <person name="Woyke T."/>
            <person name="Zeytun A."/>
            <person name="Stein L.Y."/>
        </authorList>
    </citation>
    <scope>NUCLEOTIDE SEQUENCE [LARGE SCALE GENOMIC DNA]</scope>
    <source>
        <strain evidence="3 4">BG8</strain>
    </source>
</reference>
<dbReference type="Pfam" id="PF20159">
    <property type="entry name" value="YidB"/>
    <property type="match status" value="1"/>
</dbReference>
<dbReference type="Gene3D" id="3.10.350.10">
    <property type="entry name" value="LysM domain"/>
    <property type="match status" value="1"/>
</dbReference>
<dbReference type="Gene3D" id="1.10.10.690">
    <property type="entry name" value="YidB-like"/>
    <property type="match status" value="1"/>
</dbReference>
<dbReference type="eggNOG" id="COG1652">
    <property type="taxonomic scope" value="Bacteria"/>
</dbReference>
<dbReference type="Proteomes" id="UP000005090">
    <property type="component" value="Chromosome"/>
</dbReference>
<proteinExistence type="predicted"/>
<protein>
    <recommendedName>
        <fullName evidence="2">LysM domain-containing protein</fullName>
    </recommendedName>
</protein>
<dbReference type="InterPro" id="IPR045372">
    <property type="entry name" value="YidB"/>
</dbReference>
<feature type="domain" description="LysM" evidence="2">
    <location>
        <begin position="188"/>
        <end position="237"/>
    </location>
</feature>
<dbReference type="InterPro" id="IPR018392">
    <property type="entry name" value="LysM"/>
</dbReference>
<dbReference type="SUPFAM" id="SSF140804">
    <property type="entry name" value="YidB-like"/>
    <property type="match status" value="1"/>
</dbReference>
<dbReference type="SUPFAM" id="SSF54106">
    <property type="entry name" value="LysM domain"/>
    <property type="match status" value="1"/>
</dbReference>
<keyword evidence="4" id="KW-1185">Reference proteome</keyword>
<gene>
    <name evidence="3" type="ORF">Metal_2192</name>
</gene>
<dbReference type="PROSITE" id="PS51782">
    <property type="entry name" value="LYSM"/>
    <property type="match status" value="1"/>
</dbReference>
<feature type="region of interest" description="Disordered" evidence="1">
    <location>
        <begin position="149"/>
        <end position="195"/>
    </location>
</feature>
<dbReference type="HOGENOM" id="CLU_1164775_0_0_6"/>
<dbReference type="InterPro" id="IPR036779">
    <property type="entry name" value="LysM_dom_sf"/>
</dbReference>
<dbReference type="Pfam" id="PF01476">
    <property type="entry name" value="LysM"/>
    <property type="match status" value="1"/>
</dbReference>
<dbReference type="EMBL" id="CM001475">
    <property type="protein sequence ID" value="EIC29943.1"/>
    <property type="molecule type" value="Genomic_DNA"/>
</dbReference>
<accession>H8GG19</accession>
<dbReference type="RefSeq" id="WP_005372207.1">
    <property type="nucleotide sequence ID" value="NZ_CM001475.1"/>
</dbReference>
<dbReference type="InterPro" id="IPR052196">
    <property type="entry name" value="Bact_Kbp"/>
</dbReference>
<dbReference type="InterPro" id="IPR027405">
    <property type="entry name" value="YidB-like"/>
</dbReference>
<dbReference type="PANTHER" id="PTHR34700:SF4">
    <property type="entry name" value="PHAGE-LIKE ELEMENT PBSX PROTEIN XKDP"/>
    <property type="match status" value="1"/>
</dbReference>
<evidence type="ECO:0000313" key="4">
    <source>
        <dbReference type="Proteomes" id="UP000005090"/>
    </source>
</evidence>
<dbReference type="eggNOG" id="COG3753">
    <property type="taxonomic scope" value="Bacteria"/>
</dbReference>
<organism evidence="3 4">
    <name type="scientific">Methylomicrobium album BG8</name>
    <dbReference type="NCBI Taxonomy" id="686340"/>
    <lineage>
        <taxon>Bacteria</taxon>
        <taxon>Pseudomonadati</taxon>
        <taxon>Pseudomonadota</taxon>
        <taxon>Gammaproteobacteria</taxon>
        <taxon>Methylococcales</taxon>
        <taxon>Methylococcaceae</taxon>
        <taxon>Methylomicrobium</taxon>
    </lineage>
</organism>
<dbReference type="PANTHER" id="PTHR34700">
    <property type="entry name" value="POTASSIUM BINDING PROTEIN KBP"/>
    <property type="match status" value="1"/>
</dbReference>
<sequence length="238" mass="25405">MSLFTEIVKSAIGANTHEEAEPKTQNLVNGALGMLESMGGVGGLVQKFQQSGLGEVASSWVGKEKNQTVQPEQLKQVLGEDQIRNLAQRAGISESAAPSVLSKILPDMVDRLTPEGKEPESGNLAEWGKMILGGAGIAAAAAGVYFGRQDKEEDQPSIEPEQTTPSPAVTGIKADAPAAPASPAPQPRTYQVASGDTLSEIAKRFYHDPNQWPRIYEANRDILNNPDRISPGQNLRIP</sequence>
<dbReference type="AlphaFoldDB" id="H8GG19"/>
<evidence type="ECO:0000313" key="3">
    <source>
        <dbReference type="EMBL" id="EIC29943.1"/>
    </source>
</evidence>
<name>H8GG19_METAL</name>